<dbReference type="SUPFAM" id="SSF56519">
    <property type="entry name" value="Penicillin binding protein dimerisation domain"/>
    <property type="match status" value="1"/>
</dbReference>
<keyword evidence="7 14" id="KW-0812">Transmembrane</keyword>
<gene>
    <name evidence="17" type="ordered locus">Dvul_2187</name>
</gene>
<dbReference type="EMBL" id="CP000527">
    <property type="protein sequence ID" value="ABM29203.1"/>
    <property type="molecule type" value="Genomic_DNA"/>
</dbReference>
<dbReference type="Proteomes" id="UP000009173">
    <property type="component" value="Chromosome"/>
</dbReference>
<dbReference type="KEGG" id="dvl:Dvul_2187"/>
<keyword evidence="12 14" id="KW-0472">Membrane</keyword>
<dbReference type="InterPro" id="IPR050515">
    <property type="entry name" value="Beta-lactam/transpept"/>
</dbReference>
<proteinExistence type="predicted"/>
<reference evidence="18" key="1">
    <citation type="journal article" date="2009" name="Environ. Microbiol.">
        <title>Contribution of mobile genetic elements to Desulfovibrio vulgaris genome plasticity.</title>
        <authorList>
            <person name="Walker C.B."/>
            <person name="Stolyar S."/>
            <person name="Chivian D."/>
            <person name="Pinel N."/>
            <person name="Gabster J.A."/>
            <person name="Dehal P.S."/>
            <person name="He Z."/>
            <person name="Yang Z.K."/>
            <person name="Yen H.C."/>
            <person name="Zhou J."/>
            <person name="Wall J.D."/>
            <person name="Hazen T.C."/>
            <person name="Arkin A.P."/>
            <person name="Stahl D.A."/>
        </authorList>
    </citation>
    <scope>NUCLEOTIDE SEQUENCE [LARGE SCALE GENOMIC DNA]</scope>
    <source>
        <strain evidence="18">DP4</strain>
    </source>
</reference>
<keyword evidence="3" id="KW-1003">Cell membrane</keyword>
<keyword evidence="13" id="KW-0961">Cell wall biogenesis/degradation</keyword>
<keyword evidence="5" id="KW-0121">Carboxypeptidase</keyword>
<evidence type="ECO:0000313" key="17">
    <source>
        <dbReference type="EMBL" id="ABM29203.1"/>
    </source>
</evidence>
<dbReference type="PANTHER" id="PTHR30627:SF2">
    <property type="entry name" value="PEPTIDOGLYCAN D,D-TRANSPEPTIDASE MRDA"/>
    <property type="match status" value="1"/>
</dbReference>
<dbReference type="GO" id="GO:0071972">
    <property type="term" value="F:peptidoglycan L,D-transpeptidase activity"/>
    <property type="evidence" value="ECO:0007669"/>
    <property type="project" value="TreeGrafter"/>
</dbReference>
<dbReference type="RefSeq" id="WP_011792707.1">
    <property type="nucleotide sequence ID" value="NC_008751.1"/>
</dbReference>
<dbReference type="GO" id="GO:0005886">
    <property type="term" value="C:plasma membrane"/>
    <property type="evidence" value="ECO:0007669"/>
    <property type="project" value="UniProtKB-SubCell"/>
</dbReference>
<dbReference type="SUPFAM" id="SSF56601">
    <property type="entry name" value="beta-lactamase/transpeptidase-like"/>
    <property type="match status" value="1"/>
</dbReference>
<dbReference type="EC" id="2.4.1.129" evidence="17"/>
<evidence type="ECO:0000256" key="10">
    <source>
        <dbReference type="ARBA" id="ARBA00022984"/>
    </source>
</evidence>
<evidence type="ECO:0000259" key="15">
    <source>
        <dbReference type="Pfam" id="PF00905"/>
    </source>
</evidence>
<dbReference type="InterPro" id="IPR012338">
    <property type="entry name" value="Beta-lactam/transpept-like"/>
</dbReference>
<comment type="subcellular location">
    <subcellularLocation>
        <location evidence="2">Cell membrane</location>
    </subcellularLocation>
    <subcellularLocation>
        <location evidence="1">Membrane</location>
        <topology evidence="1">Single-pass membrane protein</topology>
    </subcellularLocation>
</comment>
<evidence type="ECO:0000313" key="18">
    <source>
        <dbReference type="Proteomes" id="UP000009173"/>
    </source>
</evidence>
<dbReference type="AlphaFoldDB" id="A0A0H3A9W4"/>
<keyword evidence="17" id="KW-0808">Transferase</keyword>
<evidence type="ECO:0000256" key="11">
    <source>
        <dbReference type="ARBA" id="ARBA00022989"/>
    </source>
</evidence>
<dbReference type="InterPro" id="IPR017790">
    <property type="entry name" value="Penicillin-binding_protein_2"/>
</dbReference>
<keyword evidence="11 14" id="KW-1133">Transmembrane helix</keyword>
<evidence type="ECO:0000256" key="7">
    <source>
        <dbReference type="ARBA" id="ARBA00022692"/>
    </source>
</evidence>
<dbReference type="GO" id="GO:0016757">
    <property type="term" value="F:glycosyltransferase activity"/>
    <property type="evidence" value="ECO:0007669"/>
    <property type="project" value="UniProtKB-KW"/>
</dbReference>
<evidence type="ECO:0000256" key="2">
    <source>
        <dbReference type="ARBA" id="ARBA00004236"/>
    </source>
</evidence>
<evidence type="ECO:0000256" key="3">
    <source>
        <dbReference type="ARBA" id="ARBA00022475"/>
    </source>
</evidence>
<dbReference type="InterPro" id="IPR005311">
    <property type="entry name" value="PBP_dimer"/>
</dbReference>
<dbReference type="GO" id="GO:0006508">
    <property type="term" value="P:proteolysis"/>
    <property type="evidence" value="ECO:0007669"/>
    <property type="project" value="UniProtKB-KW"/>
</dbReference>
<dbReference type="Pfam" id="PF00905">
    <property type="entry name" value="Transpeptidase"/>
    <property type="match status" value="1"/>
</dbReference>
<dbReference type="InterPro" id="IPR036138">
    <property type="entry name" value="PBP_dimer_sf"/>
</dbReference>
<dbReference type="Gene3D" id="3.40.710.10">
    <property type="entry name" value="DD-peptidase/beta-lactamase superfamily"/>
    <property type="match status" value="1"/>
</dbReference>
<feature type="domain" description="Penicillin-binding protein transpeptidase" evidence="15">
    <location>
        <begin position="262"/>
        <end position="586"/>
    </location>
</feature>
<protein>
    <submittedName>
        <fullName evidence="17">Peptidoglycan glycosyltransferase</fullName>
        <ecNumber evidence="17">2.4.1.129</ecNumber>
    </submittedName>
</protein>
<dbReference type="Gene3D" id="3.90.1310.10">
    <property type="entry name" value="Penicillin-binding protein 2a (Domain 2)"/>
    <property type="match status" value="1"/>
</dbReference>
<evidence type="ECO:0000256" key="6">
    <source>
        <dbReference type="ARBA" id="ARBA00022670"/>
    </source>
</evidence>
<evidence type="ECO:0000256" key="4">
    <source>
        <dbReference type="ARBA" id="ARBA00022519"/>
    </source>
</evidence>
<keyword evidence="17" id="KW-0328">Glycosyltransferase</keyword>
<evidence type="ECO:0000259" key="16">
    <source>
        <dbReference type="Pfam" id="PF03717"/>
    </source>
</evidence>
<evidence type="ECO:0000256" key="12">
    <source>
        <dbReference type="ARBA" id="ARBA00023136"/>
    </source>
</evidence>
<dbReference type="GO" id="GO:0071555">
    <property type="term" value="P:cell wall organization"/>
    <property type="evidence" value="ECO:0007669"/>
    <property type="project" value="UniProtKB-KW"/>
</dbReference>
<keyword evidence="9" id="KW-0133">Cell shape</keyword>
<dbReference type="InterPro" id="IPR001460">
    <property type="entry name" value="PCN-bd_Tpept"/>
</dbReference>
<accession>A0A0H3A9W4</accession>
<sequence length="595" mass="66525" precursor="true">MHIHFDPEGFQPPRSGLLLLQGLVGFLFFLFVVRFWYLQIHRGEEYARLAQDNRLRQERIYASRGLIRDRQGALLAENRPAFGLALIREDCRDIPATLAQVSQWTATPVEKLTAKFNQDRQRVKPFEPLLLISDMPFDLLARIESEIIHWPGLEIITRSKRNYPQGPLFAHILGYVAEANEQELENDKGLSLGDFVGKQGLELVLEQRLRGHKGQYQIEVDVLGRNLNRKLVEQPESGENIELSLDAGIQQAAWDAFEGQAGGLVVMDPDSGKLLALVTSPSFDNNAFAAGLSQKDWISLRDNPRHPLQNRIIQSVYPPGSVWKLMMTGMILNEGISPSETVYCNGAVQLGRQTFRCWKKGGHGSVDMMRSLIESCDVYYYQMAERLGIDKLEQFAKACGFGAPTGIDLPHEKSGLVPSKSWKRRRFGEPWHRGETLNVSIGQGFTLVTPVQVAVFVSSLMNGGKLLKPSLLLDEPTIVKGTTPMTTQGRKLVMEAMRLTVATDAGTAKVLRRPDAVLGGKTGTAQVVRIVGEERLKVEQMAYEHRDHAWMASWGEKDGKRYVVVCMLEHGGHGGSAAGPVVKRVYDKLFGEYRP</sequence>
<dbReference type="PANTHER" id="PTHR30627">
    <property type="entry name" value="PEPTIDOGLYCAN D,D-TRANSPEPTIDASE"/>
    <property type="match status" value="1"/>
</dbReference>
<dbReference type="Pfam" id="PF03717">
    <property type="entry name" value="PBP_dimer"/>
    <property type="match status" value="1"/>
</dbReference>
<evidence type="ECO:0000256" key="1">
    <source>
        <dbReference type="ARBA" id="ARBA00004167"/>
    </source>
</evidence>
<evidence type="ECO:0000256" key="5">
    <source>
        <dbReference type="ARBA" id="ARBA00022645"/>
    </source>
</evidence>
<dbReference type="Gene3D" id="3.30.1390.30">
    <property type="entry name" value="Penicillin-binding protein 2a, domain 3"/>
    <property type="match status" value="1"/>
</dbReference>
<dbReference type="GO" id="GO:0008360">
    <property type="term" value="P:regulation of cell shape"/>
    <property type="evidence" value="ECO:0007669"/>
    <property type="project" value="UniProtKB-KW"/>
</dbReference>
<evidence type="ECO:0000256" key="14">
    <source>
        <dbReference type="SAM" id="Phobius"/>
    </source>
</evidence>
<keyword evidence="10" id="KW-0573">Peptidoglycan synthesis</keyword>
<keyword evidence="6" id="KW-0645">Protease</keyword>
<dbReference type="NCBIfam" id="TIGR03423">
    <property type="entry name" value="pbp2_mrdA"/>
    <property type="match status" value="1"/>
</dbReference>
<dbReference type="GO" id="GO:0009002">
    <property type="term" value="F:serine-type D-Ala-D-Ala carboxypeptidase activity"/>
    <property type="evidence" value="ECO:0007669"/>
    <property type="project" value="InterPro"/>
</dbReference>
<name>A0A0H3A9W4_NITV4</name>
<evidence type="ECO:0000256" key="13">
    <source>
        <dbReference type="ARBA" id="ARBA00023316"/>
    </source>
</evidence>
<keyword evidence="8" id="KW-0378">Hydrolase</keyword>
<evidence type="ECO:0000256" key="8">
    <source>
        <dbReference type="ARBA" id="ARBA00022801"/>
    </source>
</evidence>
<dbReference type="HOGENOM" id="CLU_009289_1_2_7"/>
<organism evidence="17 18">
    <name type="scientific">Nitratidesulfovibrio vulgaris (strain DP4)</name>
    <name type="common">Desulfovibrio vulgaris</name>
    <dbReference type="NCBI Taxonomy" id="391774"/>
    <lineage>
        <taxon>Bacteria</taxon>
        <taxon>Pseudomonadati</taxon>
        <taxon>Thermodesulfobacteriota</taxon>
        <taxon>Desulfovibrionia</taxon>
        <taxon>Desulfovibrionales</taxon>
        <taxon>Desulfovibrionaceae</taxon>
        <taxon>Nitratidesulfovibrio</taxon>
    </lineage>
</organism>
<feature type="transmembrane region" description="Helical" evidence="14">
    <location>
        <begin position="17"/>
        <end position="38"/>
    </location>
</feature>
<dbReference type="GO" id="GO:0008658">
    <property type="term" value="F:penicillin binding"/>
    <property type="evidence" value="ECO:0007669"/>
    <property type="project" value="InterPro"/>
</dbReference>
<feature type="domain" description="Penicillin-binding protein dimerisation" evidence="16">
    <location>
        <begin position="60"/>
        <end position="229"/>
    </location>
</feature>
<dbReference type="GO" id="GO:0009252">
    <property type="term" value="P:peptidoglycan biosynthetic process"/>
    <property type="evidence" value="ECO:0007669"/>
    <property type="project" value="UniProtKB-KW"/>
</dbReference>
<evidence type="ECO:0000256" key="9">
    <source>
        <dbReference type="ARBA" id="ARBA00022960"/>
    </source>
</evidence>
<keyword evidence="4" id="KW-0997">Cell inner membrane</keyword>